<dbReference type="InterPro" id="IPR036388">
    <property type="entry name" value="WH-like_DNA-bd_sf"/>
</dbReference>
<dbReference type="SUPFAM" id="SSF46785">
    <property type="entry name" value="Winged helix' DNA-binding domain"/>
    <property type="match status" value="1"/>
</dbReference>
<comment type="similarity">
    <text evidence="1">Belongs to the LysR transcriptional regulatory family.</text>
</comment>
<dbReference type="Gene3D" id="3.40.190.290">
    <property type="match status" value="1"/>
</dbReference>
<keyword evidence="7" id="KW-1185">Reference proteome</keyword>
<evidence type="ECO:0000313" key="7">
    <source>
        <dbReference type="Proteomes" id="UP001307608"/>
    </source>
</evidence>
<dbReference type="CDD" id="cd08422">
    <property type="entry name" value="PBP2_CrgA_like"/>
    <property type="match status" value="1"/>
</dbReference>
<dbReference type="InterPro" id="IPR058163">
    <property type="entry name" value="LysR-type_TF_proteobact-type"/>
</dbReference>
<dbReference type="SUPFAM" id="SSF53850">
    <property type="entry name" value="Periplasmic binding protein-like II"/>
    <property type="match status" value="1"/>
</dbReference>
<keyword evidence="2" id="KW-0805">Transcription regulation</keyword>
<sequence>MDKLQAMKVFCRVYEAESFRLASESLDISRPMVTRYINAIEEELGTKLLQRNTRNISITHAGRKYYQHCVSILDAIEEAEGEIGELTKKPKGLLKVSVPMDFGLSHLVPLLSRFSQLYPQIELDIDFSDKRVDMTESGVDLAIRGGDLGGDQFIARPLCYSKGFVCASPEYVAEHGGLNQIEELEKHSCLLYRNALVPNRWSVTDEDGILRSITISGAFSANNGSALTRFALAGMGVIYQPDFLVSKYIESGELVNLLPRCKGYELCFYAVYPQRKLMSRKTRLLLDFLQERLANIQF</sequence>
<dbReference type="PANTHER" id="PTHR30537">
    <property type="entry name" value="HTH-TYPE TRANSCRIPTIONAL REGULATOR"/>
    <property type="match status" value="1"/>
</dbReference>
<dbReference type="Pfam" id="PF03466">
    <property type="entry name" value="LysR_substrate"/>
    <property type="match status" value="1"/>
</dbReference>
<evidence type="ECO:0000256" key="2">
    <source>
        <dbReference type="ARBA" id="ARBA00023015"/>
    </source>
</evidence>
<dbReference type="EMBL" id="AP027271">
    <property type="protein sequence ID" value="BDX03700.1"/>
    <property type="molecule type" value="Genomic_DNA"/>
</dbReference>
<gene>
    <name evidence="6" type="ORF">MACH16_24480</name>
</gene>
<organism evidence="6 7">
    <name type="scientific">Marinomonas pontica</name>
    <dbReference type="NCBI Taxonomy" id="264739"/>
    <lineage>
        <taxon>Bacteria</taxon>
        <taxon>Pseudomonadati</taxon>
        <taxon>Pseudomonadota</taxon>
        <taxon>Gammaproteobacteria</taxon>
        <taxon>Oceanospirillales</taxon>
        <taxon>Oceanospirillaceae</taxon>
        <taxon>Marinomonas</taxon>
    </lineage>
</organism>
<dbReference type="Gene3D" id="1.10.10.10">
    <property type="entry name" value="Winged helix-like DNA-binding domain superfamily/Winged helix DNA-binding domain"/>
    <property type="match status" value="1"/>
</dbReference>
<dbReference type="PANTHER" id="PTHR30537:SF5">
    <property type="entry name" value="HTH-TYPE TRANSCRIPTIONAL ACTIVATOR TTDR-RELATED"/>
    <property type="match status" value="1"/>
</dbReference>
<evidence type="ECO:0000256" key="1">
    <source>
        <dbReference type="ARBA" id="ARBA00009437"/>
    </source>
</evidence>
<dbReference type="Pfam" id="PF00126">
    <property type="entry name" value="HTH_1"/>
    <property type="match status" value="1"/>
</dbReference>
<dbReference type="InterPro" id="IPR036390">
    <property type="entry name" value="WH_DNA-bd_sf"/>
</dbReference>
<dbReference type="RefSeq" id="WP_338268434.1">
    <property type="nucleotide sequence ID" value="NZ_AP027271.1"/>
</dbReference>
<keyword evidence="4" id="KW-0804">Transcription</keyword>
<dbReference type="PROSITE" id="PS50931">
    <property type="entry name" value="HTH_LYSR"/>
    <property type="match status" value="1"/>
</dbReference>
<reference evidence="6 7" key="1">
    <citation type="submission" date="2023-01" db="EMBL/GenBank/DDBJ databases">
        <title>Complete genome sequence of Marinomonas pontica strain 200518_36.</title>
        <authorList>
            <person name="Ueki S."/>
            <person name="Gajardo G."/>
            <person name="Maruyama F."/>
        </authorList>
    </citation>
    <scope>NUCLEOTIDE SEQUENCE [LARGE SCALE GENOMIC DNA]</scope>
    <source>
        <strain evidence="6 7">200518_36</strain>
    </source>
</reference>
<feature type="domain" description="HTH lysR-type" evidence="5">
    <location>
        <begin position="1"/>
        <end position="59"/>
    </location>
</feature>
<name>A0ABM8FF67_9GAMM</name>
<dbReference type="InterPro" id="IPR000847">
    <property type="entry name" value="LysR_HTH_N"/>
</dbReference>
<protein>
    <submittedName>
        <fullName evidence="6">LysR family transcriptional regulator</fullName>
    </submittedName>
</protein>
<dbReference type="Proteomes" id="UP001307608">
    <property type="component" value="Chromosome"/>
</dbReference>
<keyword evidence="3" id="KW-0238">DNA-binding</keyword>
<evidence type="ECO:0000313" key="6">
    <source>
        <dbReference type="EMBL" id="BDX03700.1"/>
    </source>
</evidence>
<accession>A0ABM8FF67</accession>
<proteinExistence type="inferred from homology"/>
<dbReference type="InterPro" id="IPR005119">
    <property type="entry name" value="LysR_subst-bd"/>
</dbReference>
<evidence type="ECO:0000256" key="3">
    <source>
        <dbReference type="ARBA" id="ARBA00023125"/>
    </source>
</evidence>
<evidence type="ECO:0000259" key="5">
    <source>
        <dbReference type="PROSITE" id="PS50931"/>
    </source>
</evidence>
<evidence type="ECO:0000256" key="4">
    <source>
        <dbReference type="ARBA" id="ARBA00023163"/>
    </source>
</evidence>